<gene>
    <name evidence="1" type="ORF">BCF44_106117</name>
</gene>
<name>A0A3E0HKF6_9PSEU</name>
<dbReference type="RefSeq" id="WP_116175630.1">
    <property type="nucleotide sequence ID" value="NZ_CP144375.1"/>
</dbReference>
<dbReference type="EMBL" id="QUNO01000006">
    <property type="protein sequence ID" value="REH46953.1"/>
    <property type="molecule type" value="Genomic_DNA"/>
</dbReference>
<protein>
    <submittedName>
        <fullName evidence="1">YD repeat-containing protein</fullName>
    </submittedName>
</protein>
<dbReference type="OrthoDB" id="3881096at2"/>
<dbReference type="NCBIfam" id="TIGR01643">
    <property type="entry name" value="YD_repeat_2x"/>
    <property type="match status" value="1"/>
</dbReference>
<dbReference type="Proteomes" id="UP000256269">
    <property type="component" value="Unassembled WGS sequence"/>
</dbReference>
<sequence length="134" mass="14470">MTHADSTTQISDYNPDGTLADTIDGLGAKTSYGYTGNSMWTYDTFGETTAQTQGSGASVGYGYDNGGNLTSITYPGQTPPVQRGYDDAERLHSVTVWNNNQTVFGYDADSQVRATQYPNGTTVISLVWRCRADV</sequence>
<comment type="caution">
    <text evidence="1">The sequence shown here is derived from an EMBL/GenBank/DDBJ whole genome shotgun (WGS) entry which is preliminary data.</text>
</comment>
<evidence type="ECO:0000313" key="1">
    <source>
        <dbReference type="EMBL" id="REH46953.1"/>
    </source>
</evidence>
<dbReference type="Pfam" id="PF05593">
    <property type="entry name" value="RHS_repeat"/>
    <property type="match status" value="1"/>
</dbReference>
<dbReference type="InterPro" id="IPR031325">
    <property type="entry name" value="RHS_repeat"/>
</dbReference>
<proteinExistence type="predicted"/>
<dbReference type="Gene3D" id="2.180.10.10">
    <property type="entry name" value="RHS repeat-associated core"/>
    <property type="match status" value="1"/>
</dbReference>
<reference evidence="1 2" key="1">
    <citation type="submission" date="2018-08" db="EMBL/GenBank/DDBJ databases">
        <title>Genomic Encyclopedia of Archaeal and Bacterial Type Strains, Phase II (KMG-II): from individual species to whole genera.</title>
        <authorList>
            <person name="Goeker M."/>
        </authorList>
    </citation>
    <scope>NUCLEOTIDE SEQUENCE [LARGE SCALE GENOMIC DNA]</scope>
    <source>
        <strain evidence="1 2">DSM 45791</strain>
    </source>
</reference>
<keyword evidence="2" id="KW-1185">Reference proteome</keyword>
<dbReference type="InterPro" id="IPR006530">
    <property type="entry name" value="YD"/>
</dbReference>
<dbReference type="AlphaFoldDB" id="A0A3E0HKF6"/>
<evidence type="ECO:0000313" key="2">
    <source>
        <dbReference type="Proteomes" id="UP000256269"/>
    </source>
</evidence>
<accession>A0A3E0HKF6</accession>
<organism evidence="1 2">
    <name type="scientific">Kutzneria buriramensis</name>
    <dbReference type="NCBI Taxonomy" id="1045776"/>
    <lineage>
        <taxon>Bacteria</taxon>
        <taxon>Bacillati</taxon>
        <taxon>Actinomycetota</taxon>
        <taxon>Actinomycetes</taxon>
        <taxon>Pseudonocardiales</taxon>
        <taxon>Pseudonocardiaceae</taxon>
        <taxon>Kutzneria</taxon>
    </lineage>
</organism>